<dbReference type="Gene3D" id="3.30.457.10">
    <property type="entry name" value="Copper amine oxidase-like, N-terminal domain"/>
    <property type="match status" value="1"/>
</dbReference>
<feature type="region of interest" description="Disordered" evidence="1">
    <location>
        <begin position="98"/>
        <end position="121"/>
    </location>
</feature>
<keyword evidence="4" id="KW-1185">Reference proteome</keyword>
<dbReference type="InterPro" id="IPR012854">
    <property type="entry name" value="Cu_amine_oxidase-like_N"/>
</dbReference>
<evidence type="ECO:0000259" key="2">
    <source>
        <dbReference type="Pfam" id="PF07833"/>
    </source>
</evidence>
<evidence type="ECO:0000313" key="4">
    <source>
        <dbReference type="Proteomes" id="UP000075670"/>
    </source>
</evidence>
<feature type="domain" description="Copper amine oxidase-like N-terminal" evidence="2">
    <location>
        <begin position="128"/>
        <end position="174"/>
    </location>
</feature>
<dbReference type="RefSeq" id="WP_062283945.1">
    <property type="nucleotide sequence ID" value="NZ_LTBC01000005.1"/>
</dbReference>
<dbReference type="OrthoDB" id="2083476at2"/>
<dbReference type="SUPFAM" id="SSF55383">
    <property type="entry name" value="Copper amine oxidase, domain N"/>
    <property type="match status" value="1"/>
</dbReference>
<reference evidence="3 4" key="1">
    <citation type="submission" date="2016-02" db="EMBL/GenBank/DDBJ databases">
        <title>Genome sequence of Moorella mulderi DSM 14980.</title>
        <authorList>
            <person name="Poehlein A."/>
            <person name="Daniel R."/>
        </authorList>
    </citation>
    <scope>NUCLEOTIDE SEQUENCE [LARGE SCALE GENOMIC DNA]</scope>
    <source>
        <strain evidence="3 4">DSM 14980</strain>
    </source>
</reference>
<protein>
    <recommendedName>
        <fullName evidence="2">Copper amine oxidase-like N-terminal domain-containing protein</fullName>
    </recommendedName>
</protein>
<dbReference type="AlphaFoldDB" id="A0A151AX49"/>
<evidence type="ECO:0000313" key="3">
    <source>
        <dbReference type="EMBL" id="KYH32123.1"/>
    </source>
</evidence>
<proteinExistence type="predicted"/>
<comment type="caution">
    <text evidence="3">The sequence shown here is derived from an EMBL/GenBank/DDBJ whole genome shotgun (WGS) entry which is preliminary data.</text>
</comment>
<organism evidence="3 4">
    <name type="scientific">Moorella mulderi DSM 14980</name>
    <dbReference type="NCBI Taxonomy" id="1122241"/>
    <lineage>
        <taxon>Bacteria</taxon>
        <taxon>Bacillati</taxon>
        <taxon>Bacillota</taxon>
        <taxon>Clostridia</taxon>
        <taxon>Neomoorellales</taxon>
        <taxon>Neomoorellaceae</taxon>
        <taxon>Neomoorella</taxon>
    </lineage>
</organism>
<dbReference type="Proteomes" id="UP000075670">
    <property type="component" value="Unassembled WGS sequence"/>
</dbReference>
<dbReference type="InterPro" id="IPR036582">
    <property type="entry name" value="Mao_N_sf"/>
</dbReference>
<gene>
    <name evidence="3" type="ORF">MOMUL_16980</name>
</gene>
<dbReference type="EMBL" id="LTBC01000005">
    <property type="protein sequence ID" value="KYH32123.1"/>
    <property type="molecule type" value="Genomic_DNA"/>
</dbReference>
<evidence type="ECO:0000256" key="1">
    <source>
        <dbReference type="SAM" id="MobiDB-lite"/>
    </source>
</evidence>
<sequence>MTSFRRKLWFFPMLLALFLILIPVVVATAAIPDPAFKAADGTAVDIQFLLDHGLTMAQIKALDYYAPVVEMLLKTGQINKDQVRTLVEGLLAHRPAEAEPLKEGPAPFPPPSPRSAAGEPSTGPLKFVINNSLLEPDVTPRIIDGRVMVPARWLAEALGARVEWEEATRTIKIDDPESDSLRRQLTLLEKALTPKSPGEAVQSWAAGVKNRNGAWQYALLAPALKEKCRPNYERMGWVTGVSSPWVEKYTILEQKEEPEGSWRFTVQFDLMTSTGPAGSYINHVTVQHQDGSWYITGIDSTWDQWQLKVQLQKQVEDLIARQYQHYRVLDTKIDLQSFYQSGFQAEAVYLVRVSHLLGVDTPAEWPPQKGRLHYLEENRARLTPEALRKIERQIAFWQQELQEYITEPQEANEFLKVTARFDSRGRLQKDSVQFFIEDAVGQYIPLDMNLPYFKSEAELIKQGYEEMRQLAAGAG</sequence>
<name>A0A151AX49_9FIRM</name>
<dbReference type="PATRIC" id="fig|1122241.3.peg.1792"/>
<accession>A0A151AX49</accession>
<dbReference type="Pfam" id="PF07833">
    <property type="entry name" value="Cu_amine_oxidN1"/>
    <property type="match status" value="1"/>
</dbReference>